<dbReference type="Pfam" id="PF00535">
    <property type="entry name" value="Glycos_transf_2"/>
    <property type="match status" value="1"/>
</dbReference>
<dbReference type="PANTHER" id="PTHR43685:SF5">
    <property type="entry name" value="GLYCOSYLTRANSFERASE EPSE-RELATED"/>
    <property type="match status" value="1"/>
</dbReference>
<dbReference type="InterPro" id="IPR001173">
    <property type="entry name" value="Glyco_trans_2-like"/>
</dbReference>
<dbReference type="Proteomes" id="UP000198654">
    <property type="component" value="Unassembled WGS sequence"/>
</dbReference>
<comment type="similarity">
    <text evidence="1">Belongs to the glycosyltransferase 2 family.</text>
</comment>
<organism evidence="5 6">
    <name type="scientific">Modicisalibacter muralis</name>
    <dbReference type="NCBI Taxonomy" id="119000"/>
    <lineage>
        <taxon>Bacteria</taxon>
        <taxon>Pseudomonadati</taxon>
        <taxon>Pseudomonadota</taxon>
        <taxon>Gammaproteobacteria</taxon>
        <taxon>Oceanospirillales</taxon>
        <taxon>Halomonadaceae</taxon>
        <taxon>Modicisalibacter</taxon>
    </lineage>
</organism>
<evidence type="ECO:0000256" key="1">
    <source>
        <dbReference type="ARBA" id="ARBA00006739"/>
    </source>
</evidence>
<dbReference type="GO" id="GO:0016757">
    <property type="term" value="F:glycosyltransferase activity"/>
    <property type="evidence" value="ECO:0007669"/>
    <property type="project" value="UniProtKB-KW"/>
</dbReference>
<proteinExistence type="inferred from homology"/>
<evidence type="ECO:0000259" key="4">
    <source>
        <dbReference type="Pfam" id="PF00535"/>
    </source>
</evidence>
<dbReference type="SUPFAM" id="SSF53448">
    <property type="entry name" value="Nucleotide-diphospho-sugar transferases"/>
    <property type="match status" value="1"/>
</dbReference>
<dbReference type="STRING" id="119000.SAMN05661010_00122"/>
<dbReference type="InterPro" id="IPR029044">
    <property type="entry name" value="Nucleotide-diphossugar_trans"/>
</dbReference>
<evidence type="ECO:0000313" key="6">
    <source>
        <dbReference type="Proteomes" id="UP000198654"/>
    </source>
</evidence>
<dbReference type="RefSeq" id="WP_139171556.1">
    <property type="nucleotide sequence ID" value="NZ_FNGI01000001.1"/>
</dbReference>
<dbReference type="OrthoDB" id="9801954at2"/>
<evidence type="ECO:0000256" key="3">
    <source>
        <dbReference type="ARBA" id="ARBA00022679"/>
    </source>
</evidence>
<keyword evidence="3 5" id="KW-0808">Transferase</keyword>
<sequence length="272" mass="31444">MEKLSVLMSVYNKENIIHLHECLLSLARQTTTADEVVLVEDGKINSQLNETIEKFRTLLNIKSIKMTRNVGLGKALQEGLLHCTYELVARMDADDIAYPTRFMQQVEFMSSHADISVCGGWIKEFSTDKDFPHAERRLPCTIKEVRTFARRRCPLNHMTVMFRKSHILAVGGYAGLKNSQDYHLWGRLLGAGYHISNIPDYLVLARAGENLFSRRGGWRFINIEYQLQREFVRSGFIGWPQAIYNLVSRIPVRLAPTTVRRFLYQKMFRNSI</sequence>
<reference evidence="5 6" key="1">
    <citation type="submission" date="2016-10" db="EMBL/GenBank/DDBJ databases">
        <authorList>
            <person name="de Groot N.N."/>
        </authorList>
    </citation>
    <scope>NUCLEOTIDE SEQUENCE [LARGE SCALE GENOMIC DNA]</scope>
    <source>
        <strain evidence="5 6">DSM 14789</strain>
    </source>
</reference>
<dbReference type="EMBL" id="FNGI01000001">
    <property type="protein sequence ID" value="SDK79819.1"/>
    <property type="molecule type" value="Genomic_DNA"/>
</dbReference>
<keyword evidence="2" id="KW-0328">Glycosyltransferase</keyword>
<dbReference type="AlphaFoldDB" id="A0A1G9EUJ9"/>
<evidence type="ECO:0000256" key="2">
    <source>
        <dbReference type="ARBA" id="ARBA00022676"/>
    </source>
</evidence>
<evidence type="ECO:0000313" key="5">
    <source>
        <dbReference type="EMBL" id="SDK79819.1"/>
    </source>
</evidence>
<keyword evidence="6" id="KW-1185">Reference proteome</keyword>
<accession>A0A1G9EUJ9</accession>
<dbReference type="PANTHER" id="PTHR43685">
    <property type="entry name" value="GLYCOSYLTRANSFERASE"/>
    <property type="match status" value="1"/>
</dbReference>
<feature type="domain" description="Glycosyltransferase 2-like" evidence="4">
    <location>
        <begin position="5"/>
        <end position="164"/>
    </location>
</feature>
<name>A0A1G9EUJ9_9GAMM</name>
<dbReference type="InterPro" id="IPR050834">
    <property type="entry name" value="Glycosyltransf_2"/>
</dbReference>
<dbReference type="Gene3D" id="3.90.550.10">
    <property type="entry name" value="Spore Coat Polysaccharide Biosynthesis Protein SpsA, Chain A"/>
    <property type="match status" value="1"/>
</dbReference>
<gene>
    <name evidence="5" type="ORF">SAMN05661010_00122</name>
</gene>
<protein>
    <submittedName>
        <fullName evidence="5">Glycosyltransferase involved in cell wall bisynthesis</fullName>
    </submittedName>
</protein>